<gene>
    <name evidence="4" type="ORF">A2756_05820</name>
</gene>
<evidence type="ECO:0000313" key="4">
    <source>
        <dbReference type="EMBL" id="OGZ46105.1"/>
    </source>
</evidence>
<dbReference type="EMBL" id="MHNL01000001">
    <property type="protein sequence ID" value="OGZ46105.1"/>
    <property type="molecule type" value="Genomic_DNA"/>
</dbReference>
<sequence>MEDASKHFVGKIAQKAIIEKDGKVLVCRGIGDSVWEFPGGRLHMDESPQEGLRREIFEELNISVAVNGPIHICRSLHTKSSTWRVLVAYHCALEEGQTLTIDPEEVEDAKWVSHEELKTLPMFDDCREVADVFLKNLP</sequence>
<dbReference type="PANTHER" id="PTHR43046:SF14">
    <property type="entry name" value="MUTT_NUDIX FAMILY PROTEIN"/>
    <property type="match status" value="1"/>
</dbReference>
<dbReference type="Proteomes" id="UP000177785">
    <property type="component" value="Unassembled WGS sequence"/>
</dbReference>
<evidence type="ECO:0000259" key="3">
    <source>
        <dbReference type="PROSITE" id="PS51462"/>
    </source>
</evidence>
<reference evidence="4 5" key="1">
    <citation type="journal article" date="2016" name="Nat. Commun.">
        <title>Thousands of microbial genomes shed light on interconnected biogeochemical processes in an aquifer system.</title>
        <authorList>
            <person name="Anantharaman K."/>
            <person name="Brown C.T."/>
            <person name="Hug L.A."/>
            <person name="Sharon I."/>
            <person name="Castelle C.J."/>
            <person name="Probst A.J."/>
            <person name="Thomas B.C."/>
            <person name="Singh A."/>
            <person name="Wilkins M.J."/>
            <person name="Karaoz U."/>
            <person name="Brodie E.L."/>
            <person name="Williams K.H."/>
            <person name="Hubbard S.S."/>
            <person name="Banfield J.F."/>
        </authorList>
    </citation>
    <scope>NUCLEOTIDE SEQUENCE [LARGE SCALE GENOMIC DNA]</scope>
</reference>
<dbReference type="InterPro" id="IPR015797">
    <property type="entry name" value="NUDIX_hydrolase-like_dom_sf"/>
</dbReference>
<dbReference type="AlphaFoldDB" id="A0A1G2G780"/>
<name>A0A1G2G780_9BACT</name>
<comment type="caution">
    <text evidence="4">The sequence shown here is derived from an EMBL/GenBank/DDBJ whole genome shotgun (WGS) entry which is preliminary data.</text>
</comment>
<dbReference type="PROSITE" id="PS00893">
    <property type="entry name" value="NUDIX_BOX"/>
    <property type="match status" value="1"/>
</dbReference>
<dbReference type="Gene3D" id="3.90.79.10">
    <property type="entry name" value="Nucleoside Triphosphate Pyrophosphohydrolase"/>
    <property type="match status" value="1"/>
</dbReference>
<dbReference type="PANTHER" id="PTHR43046">
    <property type="entry name" value="GDP-MANNOSE MANNOSYL HYDROLASE"/>
    <property type="match status" value="1"/>
</dbReference>
<dbReference type="InterPro" id="IPR020084">
    <property type="entry name" value="NUDIX_hydrolase_CS"/>
</dbReference>
<evidence type="ECO:0000313" key="5">
    <source>
        <dbReference type="Proteomes" id="UP000177785"/>
    </source>
</evidence>
<dbReference type="GO" id="GO:0016787">
    <property type="term" value="F:hydrolase activity"/>
    <property type="evidence" value="ECO:0007669"/>
    <property type="project" value="UniProtKB-KW"/>
</dbReference>
<comment type="cofactor">
    <cofactor evidence="1">
        <name>Mg(2+)</name>
        <dbReference type="ChEBI" id="CHEBI:18420"/>
    </cofactor>
</comment>
<dbReference type="PROSITE" id="PS51462">
    <property type="entry name" value="NUDIX"/>
    <property type="match status" value="1"/>
</dbReference>
<feature type="domain" description="Nudix hydrolase" evidence="3">
    <location>
        <begin position="3"/>
        <end position="134"/>
    </location>
</feature>
<dbReference type="SUPFAM" id="SSF55811">
    <property type="entry name" value="Nudix"/>
    <property type="match status" value="1"/>
</dbReference>
<evidence type="ECO:0000256" key="1">
    <source>
        <dbReference type="ARBA" id="ARBA00001946"/>
    </source>
</evidence>
<organism evidence="4 5">
    <name type="scientific">Candidatus Ryanbacteria bacterium RIFCSPHIGHO2_01_FULL_48_27</name>
    <dbReference type="NCBI Taxonomy" id="1802115"/>
    <lineage>
        <taxon>Bacteria</taxon>
        <taxon>Candidatus Ryaniibacteriota</taxon>
    </lineage>
</organism>
<dbReference type="InterPro" id="IPR000086">
    <property type="entry name" value="NUDIX_hydrolase_dom"/>
</dbReference>
<protein>
    <recommendedName>
        <fullName evidence="3">Nudix hydrolase domain-containing protein</fullName>
    </recommendedName>
</protein>
<evidence type="ECO:0000256" key="2">
    <source>
        <dbReference type="ARBA" id="ARBA00022801"/>
    </source>
</evidence>
<proteinExistence type="predicted"/>
<keyword evidence="2" id="KW-0378">Hydrolase</keyword>
<accession>A0A1G2G780</accession>
<dbReference type="Pfam" id="PF00293">
    <property type="entry name" value="NUDIX"/>
    <property type="match status" value="1"/>
</dbReference>
<dbReference type="STRING" id="1802115.A2756_05820"/>